<feature type="compositionally biased region" description="Polar residues" evidence="6">
    <location>
        <begin position="781"/>
        <end position="804"/>
    </location>
</feature>
<dbReference type="SUPFAM" id="SSF47762">
    <property type="entry name" value="PAH2 domain"/>
    <property type="match status" value="2"/>
</dbReference>
<protein>
    <submittedName>
        <fullName evidence="9">GON-4-like protein</fullName>
    </submittedName>
</protein>
<sequence>MPKSPKGKKRKVRPKKEKTKKHPKRLKFEDDDGDNVEVKSALSSSDSEEDHDEKEEDEQTNLERMLEKNAKKNNLTAINVKSILHHVVTDKRVRDLVQKVIAEETAKEKEKHMEDTSPLDDIDFDFEPKMTRSKFKQRHQDDPIARLTKSPIKSRKPASVFTDLDFPESSSDEEYDPEADEEDEDTESCLSHQSDLASPFKPASPDSQKSDTTQESDSSIASTLGSGPFTRHRSQETIFKKPDAISTVLTPEKEDLIAKRTRSHLPLKENLKFDAADFMLPDYMPDLYDTVKLDDLDKEDIDFQLFLQRLINGEDEDNATEDEDKEYDYMAENHKEEKEEYRNDRAVRIPKQEVSDLFEELLNECDENGSLADQSPLWSTRGLLPIMDGEETSDQDVVLFSEQQRAQLSTQMNQHVQLLSQVFLLSREDPTLQDEAEICRQYVNELQGFSERASSAHYMMALESGYPCTSMFEVPGLSEAIRIANEPFNAVKRPRSPRKQAMATNTTGKNKLRGPILLPVISSTNQTIMASSILFHREELLPRHGFTSKDPNITKDAASLRVKFTETEDNLLALGIKQFQRNWKMIQTHLLPVKTPKQLQIRCKNLLSNRAQMNVVKNLRQTNSVWKLPTKIRPISSPDVGKRYASSDTPDWLVLYRQKLKNSRKHLTPKQVQPVHQRQTDTLIPSVPNSNNIAESKDVPRVSNSGIDVAKATSTGGVSALMSVFPNQNVDEGAHSKQIPNDNDTMKTNSNQREQPVKNFAVKAKTSNESYKNANGKESEGVTQENNSSSCSALNLDTITISQETTKDKTDEKRIGNETSTSKNEIKMVEEQREIRNPDIPQADKQTKIKPQSSEELSSQTSPGKSTTGNPQPPDDEQMEDICDDGSVNFEPVGSVENEENMQCTSSSTDNQDKTLVIGDIGSHQGSSEITSDKAAKSPPVTTATKTKGARDKSTITTTSNSVPSATKKICADPIPLDPDPKEQVRSQALADSYMAKVKKTLKNDPEQYEEFLGTLVTSSTNQWTSVQLYHRIEVVLSEYPELVEDFIAFLEPEEALEAGVLMENLEFVRARTFLRRLEVHFHKTPSHFKKIIKAFSSWNAGDKTPTELHEKIIPLLRGQQHLIDEFQSFFDNLKPPVCSEEDFEEVEIGSGSDPEVDDFEEVVIPKGKTQAKLRQTSATTRTSYPGNRQKITPKPTTIATSKTKQDQTKPARRRNKPVDRSSKTSPLSRDDVSVLSEGEEETSVKRVQGGGPVDKNFKNLSPQQKSIERPMECDESSYEQNPSSVRTDGSASDGPLSVASSLINETSNDSLKYEERDEYSRSNKLLIHQRTTSTDDVIDDISNDVNESENDYSVRQEIPKTSKNFSSDAFDDVSTDVMENENDDNEDSDNYDEMTYEGAEDEKGNGTDLMEDRVISARNHLLGQDGRLIVLWTREDDRTILSVCHDQGATLQTFEELSRRLTGKSALEIKTRFEELMKLFQADSKEPSSSEEEDEEEDSEGSEPETDS</sequence>
<dbReference type="OrthoDB" id="6257037at2759"/>
<dbReference type="GO" id="GO:0003712">
    <property type="term" value="F:transcription coregulator activity"/>
    <property type="evidence" value="ECO:0007669"/>
    <property type="project" value="TreeGrafter"/>
</dbReference>
<feature type="domain" description="Myb-like" evidence="7">
    <location>
        <begin position="560"/>
        <end position="609"/>
    </location>
</feature>
<comment type="subcellular location">
    <subcellularLocation>
        <location evidence="1 5">Nucleus</location>
    </subcellularLocation>
</comment>
<feature type="compositionally biased region" description="Acidic residues" evidence="6">
    <location>
        <begin position="874"/>
        <end position="884"/>
    </location>
</feature>
<dbReference type="SUPFAM" id="SSF46689">
    <property type="entry name" value="Homeodomain-like"/>
    <property type="match status" value="2"/>
</dbReference>
<dbReference type="Pfam" id="PF21227">
    <property type="entry name" value="Myb_DNA-binding_7"/>
    <property type="match status" value="1"/>
</dbReference>
<feature type="compositionally biased region" description="Polar residues" evidence="6">
    <location>
        <begin position="1279"/>
        <end position="1291"/>
    </location>
</feature>
<dbReference type="InterPro" id="IPR052435">
    <property type="entry name" value="YY1-Transcr_Regul"/>
</dbReference>
<feature type="compositionally biased region" description="Basic residues" evidence="6">
    <location>
        <begin position="1"/>
        <end position="25"/>
    </location>
</feature>
<dbReference type="InterPro" id="IPR001005">
    <property type="entry name" value="SANT/Myb"/>
</dbReference>
<keyword evidence="3" id="KW-0804">Transcription</keyword>
<name>A0A6P8IXY0_ACTTE</name>
<dbReference type="GO" id="GO:0006355">
    <property type="term" value="P:regulation of DNA-templated transcription"/>
    <property type="evidence" value="ECO:0007669"/>
    <property type="project" value="InterPro"/>
</dbReference>
<feature type="compositionally biased region" description="Acidic residues" evidence="6">
    <location>
        <begin position="1490"/>
        <end position="1509"/>
    </location>
</feature>
<feature type="compositionally biased region" description="Polar residues" evidence="6">
    <location>
        <begin position="738"/>
        <end position="754"/>
    </location>
</feature>
<keyword evidence="4 5" id="KW-0539">Nucleus</keyword>
<accession>A0A6P8IXY0</accession>
<evidence type="ECO:0000256" key="3">
    <source>
        <dbReference type="ARBA" id="ARBA00023163"/>
    </source>
</evidence>
<evidence type="ECO:0000259" key="7">
    <source>
        <dbReference type="SMART" id="SM00717"/>
    </source>
</evidence>
<feature type="compositionally biased region" description="Polar residues" evidence="6">
    <location>
        <begin position="205"/>
        <end position="225"/>
    </location>
</feature>
<evidence type="ECO:0000256" key="6">
    <source>
        <dbReference type="SAM" id="MobiDB-lite"/>
    </source>
</evidence>
<evidence type="ECO:0000256" key="1">
    <source>
        <dbReference type="ARBA" id="ARBA00004123"/>
    </source>
</evidence>
<evidence type="ECO:0000256" key="4">
    <source>
        <dbReference type="ARBA" id="ARBA00023242"/>
    </source>
</evidence>
<feature type="region of interest" description="Disordered" evidence="6">
    <location>
        <begin position="105"/>
        <end position="237"/>
    </location>
</feature>
<dbReference type="FunCoup" id="A0A6P8IXY0">
    <property type="interactions" value="2054"/>
</dbReference>
<keyword evidence="2" id="KW-0805">Transcription regulation</keyword>
<feature type="compositionally biased region" description="Acidic residues" evidence="6">
    <location>
        <begin position="170"/>
        <end position="187"/>
    </location>
</feature>
<evidence type="ECO:0000256" key="5">
    <source>
        <dbReference type="PROSITE-ProRule" id="PRU00810"/>
    </source>
</evidence>
<evidence type="ECO:0000313" key="8">
    <source>
        <dbReference type="Proteomes" id="UP000515163"/>
    </source>
</evidence>
<dbReference type="PANTHER" id="PTHR16088">
    <property type="entry name" value="YY1 ASSOCIATED PROTEIN-RELATED"/>
    <property type="match status" value="1"/>
</dbReference>
<dbReference type="PROSITE" id="PS51477">
    <property type="entry name" value="PAH"/>
    <property type="match status" value="1"/>
</dbReference>
<evidence type="ECO:0000256" key="2">
    <source>
        <dbReference type="ARBA" id="ARBA00023015"/>
    </source>
</evidence>
<feature type="region of interest" description="Disordered" evidence="6">
    <location>
        <begin position="1481"/>
        <end position="1509"/>
    </location>
</feature>
<feature type="region of interest" description="Disordered" evidence="6">
    <location>
        <begin position="922"/>
        <end position="982"/>
    </location>
</feature>
<dbReference type="Proteomes" id="UP000515163">
    <property type="component" value="Unplaced"/>
</dbReference>
<feature type="region of interest" description="Disordered" evidence="6">
    <location>
        <begin position="1148"/>
        <end position="1299"/>
    </location>
</feature>
<evidence type="ECO:0000313" key="9">
    <source>
        <dbReference type="RefSeq" id="XP_031572014.1"/>
    </source>
</evidence>
<feature type="compositionally biased region" description="Polar residues" evidence="6">
    <location>
        <begin position="670"/>
        <end position="694"/>
    </location>
</feature>
<dbReference type="GO" id="GO:0005634">
    <property type="term" value="C:nucleus"/>
    <property type="evidence" value="ECO:0007669"/>
    <property type="project" value="UniProtKB-SubCell"/>
</dbReference>
<feature type="compositionally biased region" description="Basic and acidic residues" evidence="6">
    <location>
        <begin position="824"/>
        <end position="837"/>
    </location>
</feature>
<feature type="compositionally biased region" description="Basic and acidic residues" evidence="6">
    <location>
        <begin position="805"/>
        <end position="816"/>
    </location>
</feature>
<organism evidence="8 9">
    <name type="scientific">Actinia tenebrosa</name>
    <name type="common">Australian red waratah sea anemone</name>
    <dbReference type="NCBI Taxonomy" id="6105"/>
    <lineage>
        <taxon>Eukaryota</taxon>
        <taxon>Metazoa</taxon>
        <taxon>Cnidaria</taxon>
        <taxon>Anthozoa</taxon>
        <taxon>Hexacorallia</taxon>
        <taxon>Actiniaria</taxon>
        <taxon>Actiniidae</taxon>
        <taxon>Actinia</taxon>
    </lineage>
</organism>
<dbReference type="KEGG" id="aten:116306110"/>
<dbReference type="SMART" id="SM00717">
    <property type="entry name" value="SANT"/>
    <property type="match status" value="2"/>
</dbReference>
<proteinExistence type="predicted"/>
<reference evidence="9" key="1">
    <citation type="submission" date="2025-08" db="UniProtKB">
        <authorList>
            <consortium name="RefSeq"/>
        </authorList>
    </citation>
    <scope>IDENTIFICATION</scope>
    <source>
        <tissue evidence="9">Tentacle</tissue>
    </source>
</reference>
<dbReference type="InterPro" id="IPR009057">
    <property type="entry name" value="Homeodomain-like_sf"/>
</dbReference>
<dbReference type="PANTHER" id="PTHR16088:SF3">
    <property type="entry name" value="GON-4-LIKE PROTEIN"/>
    <property type="match status" value="1"/>
</dbReference>
<feature type="region of interest" description="Disordered" evidence="6">
    <location>
        <begin position="731"/>
        <end position="893"/>
    </location>
</feature>
<feature type="compositionally biased region" description="Basic and acidic residues" evidence="6">
    <location>
        <begin position="105"/>
        <end position="115"/>
    </location>
</feature>
<feature type="domain" description="Myb-like" evidence="7">
    <location>
        <begin position="1429"/>
        <end position="1480"/>
    </location>
</feature>
<dbReference type="Gene3D" id="1.20.1160.11">
    <property type="entry name" value="Paired amphipathic helix"/>
    <property type="match status" value="1"/>
</dbReference>
<feature type="compositionally biased region" description="Polar residues" evidence="6">
    <location>
        <begin position="1173"/>
        <end position="1203"/>
    </location>
</feature>
<feature type="region of interest" description="Disordered" evidence="6">
    <location>
        <begin position="664"/>
        <end position="698"/>
    </location>
</feature>
<dbReference type="InParanoid" id="A0A6P8IXY0"/>
<dbReference type="Pfam" id="PF02671">
    <property type="entry name" value="PAH"/>
    <property type="match status" value="1"/>
</dbReference>
<feature type="compositionally biased region" description="Acidic residues" evidence="6">
    <location>
        <begin position="46"/>
        <end position="60"/>
    </location>
</feature>
<feature type="region of interest" description="Disordered" evidence="6">
    <location>
        <begin position="1"/>
        <end position="73"/>
    </location>
</feature>
<dbReference type="InterPro" id="IPR036600">
    <property type="entry name" value="PAH_sf"/>
</dbReference>
<feature type="compositionally biased region" description="Polar residues" evidence="6">
    <location>
        <begin position="849"/>
        <end position="870"/>
    </location>
</feature>
<feature type="compositionally biased region" description="Basic and acidic residues" evidence="6">
    <location>
        <begin position="1217"/>
        <end position="1233"/>
    </location>
</feature>
<dbReference type="GeneID" id="116306110"/>
<keyword evidence="8" id="KW-1185">Reference proteome</keyword>
<feature type="compositionally biased region" description="Polar residues" evidence="6">
    <location>
        <begin position="955"/>
        <end position="965"/>
    </location>
</feature>
<dbReference type="RefSeq" id="XP_031572014.1">
    <property type="nucleotide sequence ID" value="XM_031716154.1"/>
</dbReference>
<gene>
    <name evidence="9" type="primary">LOC116306110</name>
</gene>
<dbReference type="InterPro" id="IPR003822">
    <property type="entry name" value="PAH"/>
</dbReference>
<dbReference type="Pfam" id="PF13921">
    <property type="entry name" value="Myb_DNA-bind_6"/>
    <property type="match status" value="1"/>
</dbReference>
<dbReference type="Gene3D" id="1.10.10.60">
    <property type="entry name" value="Homeodomain-like"/>
    <property type="match status" value="2"/>
</dbReference>